<reference evidence="1" key="1">
    <citation type="journal article" date="2021" name="Nat. Commun.">
        <title>Genetic determinants of endophytism in the Arabidopsis root mycobiome.</title>
        <authorList>
            <person name="Mesny F."/>
            <person name="Miyauchi S."/>
            <person name="Thiergart T."/>
            <person name="Pickel B."/>
            <person name="Atanasova L."/>
            <person name="Karlsson M."/>
            <person name="Huettel B."/>
            <person name="Barry K.W."/>
            <person name="Haridas S."/>
            <person name="Chen C."/>
            <person name="Bauer D."/>
            <person name="Andreopoulos W."/>
            <person name="Pangilinan J."/>
            <person name="LaButti K."/>
            <person name="Riley R."/>
            <person name="Lipzen A."/>
            <person name="Clum A."/>
            <person name="Drula E."/>
            <person name="Henrissat B."/>
            <person name="Kohler A."/>
            <person name="Grigoriev I.V."/>
            <person name="Martin F.M."/>
            <person name="Hacquard S."/>
        </authorList>
    </citation>
    <scope>NUCLEOTIDE SEQUENCE</scope>
    <source>
        <strain evidence="1">FSSC 5 MPI-SDFR-AT-0091</strain>
    </source>
</reference>
<keyword evidence="2" id="KW-1185">Reference proteome</keyword>
<dbReference type="Proteomes" id="UP000736672">
    <property type="component" value="Unassembled WGS sequence"/>
</dbReference>
<evidence type="ECO:0000313" key="1">
    <source>
        <dbReference type="EMBL" id="KAH7234608.1"/>
    </source>
</evidence>
<name>A0A9P9G9C7_FUSSL</name>
<dbReference type="EMBL" id="JAGTJS010000025">
    <property type="protein sequence ID" value="KAH7234608.1"/>
    <property type="molecule type" value="Genomic_DNA"/>
</dbReference>
<gene>
    <name evidence="1" type="ORF">B0J15DRAFT_504516</name>
</gene>
<sequence>MLQGPSSASKSMADHSMYSKSKMMRNSWISIHSGPCRSLLTCSAPRLSHSQRVGLMTVENHPKCCSLSENAWHPTRLLDSGPLDTPGNPVIKIIETKATATTGPYMTLSHSWGKGPPS</sequence>
<comment type="caution">
    <text evidence="1">The sequence shown here is derived from an EMBL/GenBank/DDBJ whole genome shotgun (WGS) entry which is preliminary data.</text>
</comment>
<dbReference type="AlphaFoldDB" id="A0A9P9G9C7"/>
<proteinExistence type="predicted"/>
<evidence type="ECO:0000313" key="2">
    <source>
        <dbReference type="Proteomes" id="UP000736672"/>
    </source>
</evidence>
<accession>A0A9P9G9C7</accession>
<organism evidence="1 2">
    <name type="scientific">Fusarium solani</name>
    <name type="common">Filamentous fungus</name>
    <dbReference type="NCBI Taxonomy" id="169388"/>
    <lineage>
        <taxon>Eukaryota</taxon>
        <taxon>Fungi</taxon>
        <taxon>Dikarya</taxon>
        <taxon>Ascomycota</taxon>
        <taxon>Pezizomycotina</taxon>
        <taxon>Sordariomycetes</taxon>
        <taxon>Hypocreomycetidae</taxon>
        <taxon>Hypocreales</taxon>
        <taxon>Nectriaceae</taxon>
        <taxon>Fusarium</taxon>
        <taxon>Fusarium solani species complex</taxon>
    </lineage>
</organism>
<protein>
    <submittedName>
        <fullName evidence="1">Uncharacterized protein</fullName>
    </submittedName>
</protein>